<feature type="repeat" description="TPR" evidence="1">
    <location>
        <begin position="168"/>
        <end position="201"/>
    </location>
</feature>
<dbReference type="GO" id="GO:0016757">
    <property type="term" value="F:glycosyltransferase activity"/>
    <property type="evidence" value="ECO:0007669"/>
    <property type="project" value="InterPro"/>
</dbReference>
<reference evidence="2 3" key="1">
    <citation type="journal article" date="2016" name="Gene">
        <title>PacBio SMRT assembly of a complex multi-replicon genome reveals chlorocatechol degradative operon in a region of genome plasticity.</title>
        <authorList>
            <person name="Ricker N."/>
            <person name="Shen S.Y."/>
            <person name="Goordial J."/>
            <person name="Jin S."/>
            <person name="Fulthorpe R.R."/>
        </authorList>
    </citation>
    <scope>NUCLEOTIDE SEQUENCE [LARGE SCALE GENOMIC DNA]</scope>
    <source>
        <strain evidence="2 3">OLGA172</strain>
    </source>
</reference>
<dbReference type="InterPro" id="IPR002201">
    <property type="entry name" value="Glyco_trans_9"/>
</dbReference>
<dbReference type="Gene3D" id="3.40.50.2000">
    <property type="entry name" value="Glycogen Phosphorylase B"/>
    <property type="match status" value="1"/>
</dbReference>
<keyword evidence="3" id="KW-1185">Reference proteome</keyword>
<dbReference type="OrthoDB" id="9814129at2"/>
<accession>A0A160FP05</accession>
<evidence type="ECO:0000313" key="2">
    <source>
        <dbReference type="EMBL" id="ANB74361.1"/>
    </source>
</evidence>
<dbReference type="AlphaFoldDB" id="A0A160FP05"/>
<dbReference type="PROSITE" id="PS50005">
    <property type="entry name" value="TPR"/>
    <property type="match status" value="2"/>
</dbReference>
<dbReference type="PANTHER" id="PTHR12558">
    <property type="entry name" value="CELL DIVISION CYCLE 16,23,27"/>
    <property type="match status" value="1"/>
</dbReference>
<dbReference type="Pfam" id="PF13414">
    <property type="entry name" value="TPR_11"/>
    <property type="match status" value="1"/>
</dbReference>
<dbReference type="RefSeq" id="WP_063497663.1">
    <property type="nucleotide sequence ID" value="NZ_CP014578.1"/>
</dbReference>
<dbReference type="PANTHER" id="PTHR12558:SF33">
    <property type="entry name" value="BLL7664 PROTEIN"/>
    <property type="match status" value="1"/>
</dbReference>
<gene>
    <name evidence="2" type="ORF">AYM40_19780</name>
</gene>
<dbReference type="EMBL" id="CP014578">
    <property type="protein sequence ID" value="ANB74361.1"/>
    <property type="molecule type" value="Genomic_DNA"/>
</dbReference>
<proteinExistence type="predicted"/>
<name>A0A160FP05_9BURK</name>
<dbReference type="SUPFAM" id="SSF48452">
    <property type="entry name" value="TPR-like"/>
    <property type="match status" value="1"/>
</dbReference>
<dbReference type="KEGG" id="buz:AYM40_19780"/>
<organism evidence="2 3">
    <name type="scientific">Paraburkholderia phytofirmans OLGA172</name>
    <dbReference type="NCBI Taxonomy" id="1417228"/>
    <lineage>
        <taxon>Bacteria</taxon>
        <taxon>Pseudomonadati</taxon>
        <taxon>Pseudomonadota</taxon>
        <taxon>Betaproteobacteria</taxon>
        <taxon>Burkholderiales</taxon>
        <taxon>Burkholderiaceae</taxon>
        <taxon>Paraburkholderia</taxon>
    </lineage>
</organism>
<evidence type="ECO:0000313" key="3">
    <source>
        <dbReference type="Proteomes" id="UP000076852"/>
    </source>
</evidence>
<dbReference type="InterPro" id="IPR019734">
    <property type="entry name" value="TPR_rpt"/>
</dbReference>
<dbReference type="Gene3D" id="1.25.40.10">
    <property type="entry name" value="Tetratricopeptide repeat domain"/>
    <property type="match status" value="1"/>
</dbReference>
<dbReference type="Proteomes" id="UP000076852">
    <property type="component" value="Chromosome 1"/>
</dbReference>
<dbReference type="SMART" id="SM00028">
    <property type="entry name" value="TPR"/>
    <property type="match status" value="6"/>
</dbReference>
<dbReference type="InterPro" id="IPR011990">
    <property type="entry name" value="TPR-like_helical_dom_sf"/>
</dbReference>
<dbReference type="STRING" id="1804984.AYM40_19780"/>
<keyword evidence="1" id="KW-0802">TPR repeat</keyword>
<dbReference type="Pfam" id="PF13181">
    <property type="entry name" value="TPR_8"/>
    <property type="match status" value="1"/>
</dbReference>
<sequence>MCAGLHTGPEIDAYAEAHASASALLRLAAILDAQCRHADAATLLRAAHIAVPALPGLQARLALSLSAAGDHAAAREQFEAVLEGDASTDASSADNLPIASRLQLAYSRTLLALDAPEEALAQADHAVAGNADDACAHAARGDALAVLFRLPDALAAYQRAAMLEPSSAWAHYGIGKTFMELGRAMAALQGLSRALELSERTRQDADAAAQTLTPPAPLSYPCLPVHALPTSAICESIGLALGKGGQPGEALPWFERALELEPNRATALRHMGNALAMMRADDAALACFQAARRVRPDWDEAWLDEAGLLLRRGDYAGGWRAYGKREGQRMLESLPSCWSGEEPLADKTILLIAEQGLGDTIQFARYAPQVAALAQRVILEVQPPLRPLFDEVSRDWGVEIVARGDARPDGDHQCLLLSLPRALRTTPDTTREPSGYLRAPVERRALWRERLAARSATGRLRVGLATAGNPQFKNDALRSIPLAAFEACFDLPGVDWVIPQPEIRDADRAVLERHAGVISFGAQLEDFADTAALLEQLDLVISVDTSIAHLAGALARPVWILLPHFPDWRWMHDRTDTPWYPSARLFRQTGAHDWGGVIKRVRDELSLRVARFT</sequence>
<dbReference type="Pfam" id="PF01075">
    <property type="entry name" value="Glyco_transf_9"/>
    <property type="match status" value="1"/>
</dbReference>
<evidence type="ECO:0000256" key="1">
    <source>
        <dbReference type="PROSITE-ProRule" id="PRU00339"/>
    </source>
</evidence>
<dbReference type="SUPFAM" id="SSF53756">
    <property type="entry name" value="UDP-Glycosyltransferase/glycogen phosphorylase"/>
    <property type="match status" value="1"/>
</dbReference>
<protein>
    <submittedName>
        <fullName evidence="2">Uncharacterized protein</fullName>
    </submittedName>
</protein>
<feature type="repeat" description="TPR" evidence="1">
    <location>
        <begin position="231"/>
        <end position="264"/>
    </location>
</feature>